<dbReference type="PROSITE" id="PS51450">
    <property type="entry name" value="LRR"/>
    <property type="match status" value="9"/>
</dbReference>
<keyword evidence="7" id="KW-1185">Reference proteome</keyword>
<name>A0AA38I0Z0_9CUCU</name>
<dbReference type="Pfam" id="PF00560">
    <property type="entry name" value="LRR_1"/>
    <property type="match status" value="1"/>
</dbReference>
<dbReference type="AlphaFoldDB" id="A0AA38I0Z0"/>
<dbReference type="FunFam" id="3.80.10.10:FF:001164">
    <property type="entry name" value="GH01279p"/>
    <property type="match status" value="1"/>
</dbReference>
<dbReference type="InterPro" id="IPR050467">
    <property type="entry name" value="LRFN"/>
</dbReference>
<proteinExistence type="predicted"/>
<dbReference type="PANTHER" id="PTHR45842:SF22">
    <property type="entry name" value="INSULIN-LIKE GROWTH FACTOR-BINDING PROTEIN COMPLEX ACID LABILE SUBUNIT ISOFORM X1"/>
    <property type="match status" value="1"/>
</dbReference>
<dbReference type="InterPro" id="IPR032675">
    <property type="entry name" value="LRR_dom_sf"/>
</dbReference>
<dbReference type="InterPro" id="IPR026906">
    <property type="entry name" value="LRR_5"/>
</dbReference>
<evidence type="ECO:0000256" key="1">
    <source>
        <dbReference type="ARBA" id="ARBA00022614"/>
    </source>
</evidence>
<feature type="signal peptide" evidence="4">
    <location>
        <begin position="1"/>
        <end position="20"/>
    </location>
</feature>
<accession>A0AA38I0Z0</accession>
<keyword evidence="1" id="KW-0433">Leucine-rich repeat</keyword>
<keyword evidence="2 4" id="KW-0732">Signal</keyword>
<reference evidence="6" key="1">
    <citation type="journal article" date="2023" name="G3 (Bethesda)">
        <title>Whole genome assemblies of Zophobas morio and Tenebrio molitor.</title>
        <authorList>
            <person name="Kaur S."/>
            <person name="Stinson S.A."/>
            <person name="diCenzo G.C."/>
        </authorList>
    </citation>
    <scope>NUCLEOTIDE SEQUENCE</scope>
    <source>
        <strain evidence="6">QUZm001</strain>
    </source>
</reference>
<dbReference type="SMART" id="SM00082">
    <property type="entry name" value="LRRCT"/>
    <property type="match status" value="1"/>
</dbReference>
<evidence type="ECO:0000256" key="3">
    <source>
        <dbReference type="ARBA" id="ARBA00022737"/>
    </source>
</evidence>
<dbReference type="PRINTS" id="PR00019">
    <property type="entry name" value="LEURICHRPT"/>
</dbReference>
<sequence>MARIILSFVLCLALWEVASAGYIPPGPLYRCPEEYLLLHPCTCDIESDQGIYVSCNNTNLASMSVALNNLAAFKLPIERLTIYKSHIARLFGSLLYKLNLRTLLIQDTPIEIIEEHTFLGVNETLNELHLINSSLQEFPTLAFKILGNLTVLKIDGHNMTSLPKDAFAESSVSGRLLRLFLPNGYLTTPPIESLQPLRKLKMLDLHGNRIPELKRNQFKGLRDVEILDLSYNGIRKVDSSHLADLTKLSFFNVSHNNITELTRGAFARNTILKVLNMSFNKIKRLDSNTFRGMRFLRRLYLSDNAITDIGRGTFGSLAQVGTIDLARNFLKKIDYQMFFELKFIDTIDVSENNVTEIQKLAFKDIYLTNINLSKNNISKIESGAFKNCANITRLDLSYNRIESIPKKAFDETTYATEIQLSYNLLTIFDQIPLHNMSGLKILNVSHNSIEKIPKGSFPKLYELHTIDVSHNNLSDIFNSVFQTLFSLRTLNLSYNSLETIKPSTFGALPTLLELDLSNNRLRDIARSGLTRLASTRMLTLRNNHLTKLFILPISVSELDLAYNDFEEIPPKLWPSMNSLLTLDLSYNRLGDSLVQGSFTNLLTLRKLNLNYNGISKPPWVAINELSSLQYLYLEGNNLTKLNKAAFGKLPVVFELNLAHNQIWNVSARAFDGLLQLIVLNMTHNNITYIPNAGLQGKLIRLFSTYLRSCHLLKSSHSAHYAISPLFFRKDESFVVSGLVALQTLDLSHNKIEKLDNKTHGLFDDCLSLERLDLSHNKISFITRKTFPSSPYIPYKLREIDLSYNSMPVVTFDLTFGTSKVKKLNLSHNSIADLRRGVIGNLTSLVSLDLSYNRIEDLSTDVEFFRLPLSVTEVRLGSNVLHELPWKHLNNVTKLSLLDISNNLFDGFSPELMNLVVKGTDVYFEGNPLNCDCFLRPLKRHFDTQLFLAPFYKSIKCAGPPYLSGQTLFELPDDRLNCPTNVNTSRIMETQPGEYDIMPDLRFRELTLSKKNKLKVKWRVLRNDDIADPYVVVRNIKDPRSIAYEVTLPYFKRSLEIDVGANLTRQKGNDTEYQICLLARDSKTFIRGFHKEQCKPFPNSDTRGKANHVILTTVILFISFVNWS</sequence>
<dbReference type="InterPro" id="IPR001611">
    <property type="entry name" value="Leu-rich_rpt"/>
</dbReference>
<evidence type="ECO:0000256" key="2">
    <source>
        <dbReference type="ARBA" id="ARBA00022729"/>
    </source>
</evidence>
<evidence type="ECO:0000313" key="6">
    <source>
        <dbReference type="EMBL" id="KAJ3648388.1"/>
    </source>
</evidence>
<dbReference type="Pfam" id="PF13306">
    <property type="entry name" value="LRR_5"/>
    <property type="match status" value="1"/>
</dbReference>
<dbReference type="SMART" id="SM00369">
    <property type="entry name" value="LRR_TYP"/>
    <property type="match status" value="23"/>
</dbReference>
<dbReference type="Gene3D" id="3.80.10.10">
    <property type="entry name" value="Ribonuclease Inhibitor"/>
    <property type="match status" value="6"/>
</dbReference>
<dbReference type="Proteomes" id="UP001168821">
    <property type="component" value="Unassembled WGS sequence"/>
</dbReference>
<gene>
    <name evidence="6" type="ORF">Zmor_020195</name>
</gene>
<feature type="chain" id="PRO_5041444085" description="LRRCT domain-containing protein" evidence="4">
    <location>
        <begin position="21"/>
        <end position="1123"/>
    </location>
</feature>
<comment type="caution">
    <text evidence="6">The sequence shown here is derived from an EMBL/GenBank/DDBJ whole genome shotgun (WGS) entry which is preliminary data.</text>
</comment>
<protein>
    <recommendedName>
        <fullName evidence="5">LRRCT domain-containing protein</fullName>
    </recommendedName>
</protein>
<dbReference type="GO" id="GO:0071944">
    <property type="term" value="C:cell periphery"/>
    <property type="evidence" value="ECO:0007669"/>
    <property type="project" value="UniProtKB-ARBA"/>
</dbReference>
<dbReference type="SUPFAM" id="SSF52058">
    <property type="entry name" value="L domain-like"/>
    <property type="match status" value="3"/>
</dbReference>
<evidence type="ECO:0000256" key="4">
    <source>
        <dbReference type="SAM" id="SignalP"/>
    </source>
</evidence>
<dbReference type="InterPro" id="IPR003591">
    <property type="entry name" value="Leu-rich_rpt_typical-subtyp"/>
</dbReference>
<dbReference type="Pfam" id="PF13516">
    <property type="entry name" value="LRR_6"/>
    <property type="match status" value="1"/>
</dbReference>
<dbReference type="SMART" id="SM00365">
    <property type="entry name" value="LRR_SD22"/>
    <property type="match status" value="7"/>
</dbReference>
<dbReference type="Pfam" id="PF13855">
    <property type="entry name" value="LRR_8"/>
    <property type="match status" value="5"/>
</dbReference>
<dbReference type="InterPro" id="IPR000483">
    <property type="entry name" value="Cys-rich_flank_reg_C"/>
</dbReference>
<organism evidence="6 7">
    <name type="scientific">Zophobas morio</name>
    <dbReference type="NCBI Taxonomy" id="2755281"/>
    <lineage>
        <taxon>Eukaryota</taxon>
        <taxon>Metazoa</taxon>
        <taxon>Ecdysozoa</taxon>
        <taxon>Arthropoda</taxon>
        <taxon>Hexapoda</taxon>
        <taxon>Insecta</taxon>
        <taxon>Pterygota</taxon>
        <taxon>Neoptera</taxon>
        <taxon>Endopterygota</taxon>
        <taxon>Coleoptera</taxon>
        <taxon>Polyphaga</taxon>
        <taxon>Cucujiformia</taxon>
        <taxon>Tenebrionidae</taxon>
        <taxon>Zophobas</taxon>
    </lineage>
</organism>
<keyword evidence="3" id="KW-0677">Repeat</keyword>
<dbReference type="PANTHER" id="PTHR45842">
    <property type="entry name" value="SYNAPTIC ADHESION-LIKE MOLECULE SALM"/>
    <property type="match status" value="1"/>
</dbReference>
<dbReference type="EMBL" id="JALNTZ010000006">
    <property type="protein sequence ID" value="KAJ3648388.1"/>
    <property type="molecule type" value="Genomic_DNA"/>
</dbReference>
<feature type="domain" description="LRRCT" evidence="5">
    <location>
        <begin position="926"/>
        <end position="978"/>
    </location>
</feature>
<evidence type="ECO:0000313" key="7">
    <source>
        <dbReference type="Proteomes" id="UP001168821"/>
    </source>
</evidence>
<evidence type="ECO:0000259" key="5">
    <source>
        <dbReference type="SMART" id="SM00082"/>
    </source>
</evidence>